<feature type="domain" description="3-keto-alpha-glucoside-1,2-lyase/3-keto-2-hydroxy-glucal hydratase" evidence="2">
    <location>
        <begin position="20"/>
        <end position="200"/>
    </location>
</feature>
<organism evidence="3 4">
    <name type="scientific">Persicirhabdus sediminis</name>
    <dbReference type="NCBI Taxonomy" id="454144"/>
    <lineage>
        <taxon>Bacteria</taxon>
        <taxon>Pseudomonadati</taxon>
        <taxon>Verrucomicrobiota</taxon>
        <taxon>Verrucomicrobiia</taxon>
        <taxon>Verrucomicrobiales</taxon>
        <taxon>Verrucomicrobiaceae</taxon>
        <taxon>Persicirhabdus</taxon>
    </lineage>
</organism>
<dbReference type="Gene3D" id="2.60.120.560">
    <property type="entry name" value="Exo-inulinase, domain 1"/>
    <property type="match status" value="1"/>
</dbReference>
<comment type="caution">
    <text evidence="3">The sequence shown here is derived from an EMBL/GenBank/DDBJ whole genome shotgun (WGS) entry which is preliminary data.</text>
</comment>
<name>A0A8J7SJW6_9BACT</name>
<feature type="signal peptide" evidence="1">
    <location>
        <begin position="1"/>
        <end position="20"/>
    </location>
</feature>
<gene>
    <name evidence="3" type="ORF">JIN82_14825</name>
</gene>
<keyword evidence="4" id="KW-1185">Reference proteome</keyword>
<dbReference type="InterPro" id="IPR010496">
    <property type="entry name" value="AL/BT2_dom"/>
</dbReference>
<proteinExistence type="predicted"/>
<reference evidence="3" key="1">
    <citation type="submission" date="2021-01" db="EMBL/GenBank/DDBJ databases">
        <title>Modified the classification status of verrucomicrobia.</title>
        <authorList>
            <person name="Feng X."/>
        </authorList>
    </citation>
    <scope>NUCLEOTIDE SEQUENCE</scope>
    <source>
        <strain evidence="3">_KCTC 22039</strain>
    </source>
</reference>
<dbReference type="AlphaFoldDB" id="A0A8J7SJW6"/>
<dbReference type="EMBL" id="JAENIM010000045">
    <property type="protein sequence ID" value="MBK1792435.1"/>
    <property type="molecule type" value="Genomic_DNA"/>
</dbReference>
<dbReference type="Proteomes" id="UP000624703">
    <property type="component" value="Unassembled WGS sequence"/>
</dbReference>
<sequence>MKIMKHIALVGLMISASLQAEPIFNGKDLTGWKGVGHEVIDGKIVCTSDKKEGACNLYTEKQYENFIFDFEFKVPPAGNSGIGIHSTGDGDAAYEAMEIQVLDSSDASYKDIDPIQHHGAIYKLQAAEQGFLKPVGEWNKQTIIVSGPHMFIILNGKLINRANLDELAAKHPEHKGVKRRSGHIVICGHSDPVEFRNLNVEELPATSK</sequence>
<keyword evidence="1" id="KW-0732">Signal</keyword>
<evidence type="ECO:0000313" key="4">
    <source>
        <dbReference type="Proteomes" id="UP000624703"/>
    </source>
</evidence>
<accession>A0A8J7SJW6</accession>
<dbReference type="GO" id="GO:0016787">
    <property type="term" value="F:hydrolase activity"/>
    <property type="evidence" value="ECO:0007669"/>
    <property type="project" value="InterPro"/>
</dbReference>
<evidence type="ECO:0000259" key="2">
    <source>
        <dbReference type="Pfam" id="PF06439"/>
    </source>
</evidence>
<protein>
    <submittedName>
        <fullName evidence="3">DUF1080 domain-containing protein</fullName>
    </submittedName>
</protein>
<evidence type="ECO:0000313" key="3">
    <source>
        <dbReference type="EMBL" id="MBK1792435.1"/>
    </source>
</evidence>
<evidence type="ECO:0000256" key="1">
    <source>
        <dbReference type="SAM" id="SignalP"/>
    </source>
</evidence>
<feature type="chain" id="PRO_5035189530" evidence="1">
    <location>
        <begin position="21"/>
        <end position="208"/>
    </location>
</feature>
<dbReference type="Pfam" id="PF06439">
    <property type="entry name" value="3keto-disac_hyd"/>
    <property type="match status" value="1"/>
</dbReference>